<name>A0A8S3INQ9_9BILA</name>
<reference evidence="2" key="1">
    <citation type="submission" date="2021-02" db="EMBL/GenBank/DDBJ databases">
        <authorList>
            <person name="Nowell W R."/>
        </authorList>
    </citation>
    <scope>NUCLEOTIDE SEQUENCE</scope>
</reference>
<protein>
    <submittedName>
        <fullName evidence="2">Uncharacterized protein</fullName>
    </submittedName>
</protein>
<sequence length="95" mass="10895">MCASANKKFSPPTNRQRAKALGDTNQLNDDIRRAVTVGIHKCFLRFPEPKEGDWVTINEEQGQTVQEFEQTERTVVHSTHKIIYLQPIGSFDHSR</sequence>
<dbReference type="Proteomes" id="UP000681720">
    <property type="component" value="Unassembled WGS sequence"/>
</dbReference>
<proteinExistence type="predicted"/>
<evidence type="ECO:0000313" key="3">
    <source>
        <dbReference type="Proteomes" id="UP000681720"/>
    </source>
</evidence>
<accession>A0A8S3INQ9</accession>
<comment type="caution">
    <text evidence="2">The sequence shown here is derived from an EMBL/GenBank/DDBJ whole genome shotgun (WGS) entry which is preliminary data.</text>
</comment>
<dbReference type="AlphaFoldDB" id="A0A8S3INQ9"/>
<organism evidence="2 3">
    <name type="scientific">Rotaria magnacalcarata</name>
    <dbReference type="NCBI Taxonomy" id="392030"/>
    <lineage>
        <taxon>Eukaryota</taxon>
        <taxon>Metazoa</taxon>
        <taxon>Spiralia</taxon>
        <taxon>Gnathifera</taxon>
        <taxon>Rotifera</taxon>
        <taxon>Eurotatoria</taxon>
        <taxon>Bdelloidea</taxon>
        <taxon>Philodinida</taxon>
        <taxon>Philodinidae</taxon>
        <taxon>Rotaria</taxon>
    </lineage>
</organism>
<evidence type="ECO:0000256" key="1">
    <source>
        <dbReference type="SAM" id="MobiDB-lite"/>
    </source>
</evidence>
<evidence type="ECO:0000313" key="2">
    <source>
        <dbReference type="EMBL" id="CAF5203932.1"/>
    </source>
</evidence>
<feature type="region of interest" description="Disordered" evidence="1">
    <location>
        <begin position="1"/>
        <end position="24"/>
    </location>
</feature>
<dbReference type="EMBL" id="CAJOBJ010347763">
    <property type="protein sequence ID" value="CAF5203932.1"/>
    <property type="molecule type" value="Genomic_DNA"/>
</dbReference>
<gene>
    <name evidence="2" type="ORF">GIL414_LOCUS77481</name>
</gene>